<sequence length="40" mass="4503">APVPEHAGPRLRQLRSPRHLNPKDRSTRDTEPISGCKLCI</sequence>
<dbReference type="AlphaFoldDB" id="A0A1A8KTE6"/>
<dbReference type="EMBL" id="HAEE01014854">
    <property type="protein sequence ID" value="SBR34904.1"/>
    <property type="molecule type" value="Transcribed_RNA"/>
</dbReference>
<evidence type="ECO:0000256" key="1">
    <source>
        <dbReference type="SAM" id="MobiDB-lite"/>
    </source>
</evidence>
<accession>A0A1A8KTE6</accession>
<feature type="non-terminal residue" evidence="2">
    <location>
        <position position="1"/>
    </location>
</feature>
<reference evidence="2" key="2">
    <citation type="submission" date="2016-06" db="EMBL/GenBank/DDBJ databases">
        <title>The genome of a short-lived fish provides insights into sex chromosome evolution and the genetic control of aging.</title>
        <authorList>
            <person name="Reichwald K."/>
            <person name="Felder M."/>
            <person name="Petzold A."/>
            <person name="Koch P."/>
            <person name="Groth M."/>
            <person name="Platzer M."/>
        </authorList>
    </citation>
    <scope>NUCLEOTIDE SEQUENCE</scope>
    <source>
        <tissue evidence="2">Brain</tissue>
    </source>
</reference>
<gene>
    <name evidence="2" type="primary">CT573202.1</name>
</gene>
<proteinExistence type="predicted"/>
<feature type="region of interest" description="Disordered" evidence="1">
    <location>
        <begin position="1"/>
        <end position="34"/>
    </location>
</feature>
<reference evidence="2" key="1">
    <citation type="submission" date="2016-05" db="EMBL/GenBank/DDBJ databases">
        <authorList>
            <person name="Lavstsen T."/>
            <person name="Jespersen J.S."/>
        </authorList>
    </citation>
    <scope>NUCLEOTIDE SEQUENCE</scope>
    <source>
        <tissue evidence="2">Brain</tissue>
    </source>
</reference>
<protein>
    <submittedName>
        <fullName evidence="2">Protein phosphatase 1 regulatory subunit 3</fullName>
    </submittedName>
</protein>
<evidence type="ECO:0000313" key="2">
    <source>
        <dbReference type="EMBL" id="SBR34904.1"/>
    </source>
</evidence>
<organism evidence="2">
    <name type="scientific">Nothobranchius kuhntae</name>
    <name type="common">Beira killifish</name>
    <dbReference type="NCBI Taxonomy" id="321403"/>
    <lineage>
        <taxon>Eukaryota</taxon>
        <taxon>Metazoa</taxon>
        <taxon>Chordata</taxon>
        <taxon>Craniata</taxon>
        <taxon>Vertebrata</taxon>
        <taxon>Euteleostomi</taxon>
        <taxon>Actinopterygii</taxon>
        <taxon>Neopterygii</taxon>
        <taxon>Teleostei</taxon>
        <taxon>Neoteleostei</taxon>
        <taxon>Acanthomorphata</taxon>
        <taxon>Ovalentaria</taxon>
        <taxon>Atherinomorphae</taxon>
        <taxon>Cyprinodontiformes</taxon>
        <taxon>Nothobranchiidae</taxon>
        <taxon>Nothobranchius</taxon>
    </lineage>
</organism>
<feature type="compositionally biased region" description="Basic and acidic residues" evidence="1">
    <location>
        <begin position="21"/>
        <end position="31"/>
    </location>
</feature>
<name>A0A1A8KTE6_NOTKU</name>